<comment type="subcellular location">
    <subcellularLocation>
        <location evidence="1">Cell inner membrane</location>
    </subcellularLocation>
</comment>
<dbReference type="STRING" id="1526571.AT746_13100"/>
<evidence type="ECO:0000256" key="1">
    <source>
        <dbReference type="ARBA" id="ARBA00004533"/>
    </source>
</evidence>
<dbReference type="PANTHER" id="PTHR30462">
    <property type="entry name" value="INTERMEMBRANE TRANSPORT PROTEIN PQIB-RELATED"/>
    <property type="match status" value="1"/>
</dbReference>
<dbReference type="PANTHER" id="PTHR30462:SF2">
    <property type="entry name" value="INTERMEMBRANE TRANSPORT PROTEIN PQIB"/>
    <property type="match status" value="1"/>
</dbReference>
<evidence type="ECO:0000256" key="4">
    <source>
        <dbReference type="ARBA" id="ARBA00022692"/>
    </source>
</evidence>
<dbReference type="InterPro" id="IPR003399">
    <property type="entry name" value="Mce/MlaD"/>
</dbReference>
<organism evidence="8 9">
    <name type="scientific">Lacimicrobium alkaliphilum</name>
    <dbReference type="NCBI Taxonomy" id="1526571"/>
    <lineage>
        <taxon>Bacteria</taxon>
        <taxon>Pseudomonadati</taxon>
        <taxon>Pseudomonadota</taxon>
        <taxon>Gammaproteobacteria</taxon>
        <taxon>Alteromonadales</taxon>
        <taxon>Alteromonadaceae</taxon>
        <taxon>Lacimicrobium</taxon>
    </lineage>
</organism>
<evidence type="ECO:0000256" key="5">
    <source>
        <dbReference type="ARBA" id="ARBA00022989"/>
    </source>
</evidence>
<evidence type="ECO:0000313" key="9">
    <source>
        <dbReference type="Proteomes" id="UP000068447"/>
    </source>
</evidence>
<keyword evidence="4" id="KW-0812">Transmembrane</keyword>
<dbReference type="InterPro" id="IPR051800">
    <property type="entry name" value="PqiA-PqiB_transport"/>
</dbReference>
<proteinExistence type="predicted"/>
<feature type="domain" description="Mce/MlaD" evidence="7">
    <location>
        <begin position="21"/>
        <end position="112"/>
    </location>
</feature>
<dbReference type="AlphaFoldDB" id="A0A0U3BBS7"/>
<dbReference type="Pfam" id="PF02470">
    <property type="entry name" value="MlaD"/>
    <property type="match status" value="2"/>
</dbReference>
<dbReference type="KEGG" id="lal:AT746_13100"/>
<dbReference type="NCBIfam" id="NF008070">
    <property type="entry name" value="PRK10807.1"/>
    <property type="match status" value="1"/>
</dbReference>
<dbReference type="Proteomes" id="UP000068447">
    <property type="component" value="Chromosome"/>
</dbReference>
<evidence type="ECO:0000259" key="7">
    <source>
        <dbReference type="Pfam" id="PF02470"/>
    </source>
</evidence>
<keyword evidence="9" id="KW-1185">Reference proteome</keyword>
<evidence type="ECO:0000256" key="6">
    <source>
        <dbReference type="ARBA" id="ARBA00023136"/>
    </source>
</evidence>
<protein>
    <recommendedName>
        <fullName evidence="7">Mce/MlaD domain-containing protein</fullName>
    </recommendedName>
</protein>
<name>A0A0U3BBS7_9ALTE</name>
<gene>
    <name evidence="8" type="ORF">AT746_13100</name>
</gene>
<keyword evidence="2" id="KW-1003">Cell membrane</keyword>
<sequence>MPLVALGIGIWMVYTELSQQGPMITIEFSSAEGLETGKTRIKTRDVDIGLVKEIKLAPGSRGVLVKARMTQESASLLTEDASFWVVSPKVSLSGVSGLSTLLSGAYIELAPGTSDQTANNFRGLDDPPLTPTGSPGMHLTLSSGEEFAFTEGDPIIYKGMSVGKIENVYFNYAERTVYYNAFVHAPYHQLITENTRFWNISGIQVGLNTEGLTVHTGNLQTLLTNGITFGIPQGMEAGDTIRQRTFFQIYSDYDQASRPELKEKVEYIILMQDSVKGLDAGAPVEYQGLTVGSVDRVNVAIESDEQAYLAKGYRIPVILSLYPAQLGLTDDENGRETLRKNMHQWISQGLKASLATGNLLTGKQYIELKYMPADEQAVTEEVANLTLIPSISGEFSLLTQKLDAILDKLNNLPLERLGDDLSTTMRSTTKTMQRMQHSLAGIDTLLADVEQKQLIQQLNQTLKAFEQLSGDYGTGSSSHSQLNRSLERLEKSLMQLQPLLHKLNRQPNSLIFSHSSDEPEPKAKGTDQ</sequence>
<reference evidence="8 9" key="1">
    <citation type="submission" date="2015-12" db="EMBL/GenBank/DDBJ databases">
        <title>Complete genome of Lacimicrobium alkaliphilum KCTC 32984.</title>
        <authorList>
            <person name="Kim S.-G."/>
            <person name="Lee Y.-J."/>
        </authorList>
    </citation>
    <scope>NUCLEOTIDE SEQUENCE [LARGE SCALE GENOMIC DNA]</scope>
    <source>
        <strain evidence="8 9">YelD216</strain>
    </source>
</reference>
<accession>A0A0U3BBS7</accession>
<keyword evidence="5" id="KW-1133">Transmembrane helix</keyword>
<evidence type="ECO:0000256" key="3">
    <source>
        <dbReference type="ARBA" id="ARBA00022519"/>
    </source>
</evidence>
<dbReference type="GO" id="GO:0005886">
    <property type="term" value="C:plasma membrane"/>
    <property type="evidence" value="ECO:0007669"/>
    <property type="project" value="UniProtKB-SubCell"/>
</dbReference>
<keyword evidence="6" id="KW-0472">Membrane</keyword>
<evidence type="ECO:0000256" key="2">
    <source>
        <dbReference type="ARBA" id="ARBA00022475"/>
    </source>
</evidence>
<evidence type="ECO:0000313" key="8">
    <source>
        <dbReference type="EMBL" id="ALS99109.1"/>
    </source>
</evidence>
<dbReference type="EMBL" id="CP013650">
    <property type="protein sequence ID" value="ALS99109.1"/>
    <property type="molecule type" value="Genomic_DNA"/>
</dbReference>
<feature type="domain" description="Mce/MlaD" evidence="7">
    <location>
        <begin position="269"/>
        <end position="369"/>
    </location>
</feature>
<keyword evidence="3" id="KW-0997">Cell inner membrane</keyword>